<accession>A0ABS6BLK9</accession>
<evidence type="ECO:0000313" key="6">
    <source>
        <dbReference type="EMBL" id="MBU3078717.1"/>
    </source>
</evidence>
<evidence type="ECO:0000256" key="2">
    <source>
        <dbReference type="ARBA" id="ARBA00023015"/>
    </source>
</evidence>
<dbReference type="Pfam" id="PF00126">
    <property type="entry name" value="HTH_1"/>
    <property type="match status" value="1"/>
</dbReference>
<keyword evidence="7" id="KW-1185">Reference proteome</keyword>
<dbReference type="InterPro" id="IPR000847">
    <property type="entry name" value="LysR_HTH_N"/>
</dbReference>
<keyword evidence="3" id="KW-0238">DNA-binding</keyword>
<protein>
    <submittedName>
        <fullName evidence="6">LysR family transcriptional regulator</fullName>
    </submittedName>
</protein>
<dbReference type="PANTHER" id="PTHR30537:SF5">
    <property type="entry name" value="HTH-TYPE TRANSCRIPTIONAL ACTIVATOR TTDR-RELATED"/>
    <property type="match status" value="1"/>
</dbReference>
<evidence type="ECO:0000256" key="1">
    <source>
        <dbReference type="ARBA" id="ARBA00009437"/>
    </source>
</evidence>
<dbReference type="PROSITE" id="PS50931">
    <property type="entry name" value="HTH_LYSR"/>
    <property type="match status" value="1"/>
</dbReference>
<keyword evidence="2" id="KW-0805">Transcription regulation</keyword>
<comment type="caution">
    <text evidence="6">The sequence shown here is derived from an EMBL/GenBank/DDBJ whole genome shotgun (WGS) entry which is preliminary data.</text>
</comment>
<dbReference type="PANTHER" id="PTHR30537">
    <property type="entry name" value="HTH-TYPE TRANSCRIPTIONAL REGULATOR"/>
    <property type="match status" value="1"/>
</dbReference>
<evidence type="ECO:0000259" key="5">
    <source>
        <dbReference type="PROSITE" id="PS50931"/>
    </source>
</evidence>
<name>A0ABS6BLK9_9SPHN</name>
<feature type="domain" description="HTH lysR-type" evidence="5">
    <location>
        <begin position="4"/>
        <end position="61"/>
    </location>
</feature>
<evidence type="ECO:0000313" key="7">
    <source>
        <dbReference type="Proteomes" id="UP000776276"/>
    </source>
</evidence>
<dbReference type="EMBL" id="JAHKRT010000006">
    <property type="protein sequence ID" value="MBU3078717.1"/>
    <property type="molecule type" value="Genomic_DNA"/>
</dbReference>
<evidence type="ECO:0000256" key="3">
    <source>
        <dbReference type="ARBA" id="ARBA00023125"/>
    </source>
</evidence>
<evidence type="ECO:0000256" key="4">
    <source>
        <dbReference type="ARBA" id="ARBA00023163"/>
    </source>
</evidence>
<dbReference type="Proteomes" id="UP000776276">
    <property type="component" value="Unassembled WGS sequence"/>
</dbReference>
<keyword evidence="4" id="KW-0804">Transcription</keyword>
<dbReference type="Pfam" id="PF03466">
    <property type="entry name" value="LysR_substrate"/>
    <property type="match status" value="1"/>
</dbReference>
<organism evidence="6 7">
    <name type="scientific">Sphingomonas quercus</name>
    <dbReference type="NCBI Taxonomy" id="2842451"/>
    <lineage>
        <taxon>Bacteria</taxon>
        <taxon>Pseudomonadati</taxon>
        <taxon>Pseudomonadota</taxon>
        <taxon>Alphaproteobacteria</taxon>
        <taxon>Sphingomonadales</taxon>
        <taxon>Sphingomonadaceae</taxon>
        <taxon>Sphingomonas</taxon>
    </lineage>
</organism>
<dbReference type="InterPro" id="IPR058163">
    <property type="entry name" value="LysR-type_TF_proteobact-type"/>
</dbReference>
<comment type="similarity">
    <text evidence="1">Belongs to the LysR transcriptional regulatory family.</text>
</comment>
<gene>
    <name evidence="6" type="ORF">KOF26_12645</name>
</gene>
<dbReference type="CDD" id="cd08422">
    <property type="entry name" value="PBP2_CrgA_like"/>
    <property type="match status" value="1"/>
</dbReference>
<proteinExistence type="inferred from homology"/>
<reference evidence="6 7" key="1">
    <citation type="submission" date="2021-06" db="EMBL/GenBank/DDBJ databases">
        <title>Sphingomonas sp. XMGL2, whole genome shotgun sequencing project.</title>
        <authorList>
            <person name="Zhao G."/>
            <person name="Shen L."/>
        </authorList>
    </citation>
    <scope>NUCLEOTIDE SEQUENCE [LARGE SCALE GENOMIC DNA]</scope>
    <source>
        <strain evidence="6 7">XMGL2</strain>
    </source>
</reference>
<dbReference type="RefSeq" id="WP_216325384.1">
    <property type="nucleotide sequence ID" value="NZ_JAHKRT010000006.1"/>
</dbReference>
<sequence>MALPDFEGWAIFVAVIEAGSFAGAADALGLSRATVSKAVARLEARLGTTLIHRTSRRIAPSEAGRAALARARRMLDEGEAADAEAAAGSASPRGPIRLAAPMSFGVAHVGPLLPAFAARYPEVTVDLHLSDARVDLVGGGFDLAIRIAELADSSLRARRLCAVKRPLVAAPAYLDRHGRPGHPRELERHLGLLYTNLPQPDLWRFRHPRLGEAAVRVPGRARANNGEVLLPLLLAGEGLAYFPDFLVWRELAAGRLEEVLPEWRLPDIAAHILMPPGAARPARVELLIDHLVRALARPPWRAAGAGP</sequence>
<dbReference type="InterPro" id="IPR005119">
    <property type="entry name" value="LysR_subst-bd"/>
</dbReference>